<protein>
    <submittedName>
        <fullName evidence="8">Trypsin-1</fullName>
    </submittedName>
</protein>
<evidence type="ECO:0000256" key="5">
    <source>
        <dbReference type="ARBA" id="ARBA00023157"/>
    </source>
</evidence>
<dbReference type="STRING" id="151549.A0A4C1WZ31"/>
<reference evidence="8 9" key="1">
    <citation type="journal article" date="2019" name="Commun. Biol.">
        <title>The bagworm genome reveals a unique fibroin gene that provides high tensile strength.</title>
        <authorList>
            <person name="Kono N."/>
            <person name="Nakamura H."/>
            <person name="Ohtoshi R."/>
            <person name="Tomita M."/>
            <person name="Numata K."/>
            <person name="Arakawa K."/>
        </authorList>
    </citation>
    <scope>NUCLEOTIDE SEQUENCE [LARGE SCALE GENOMIC DNA]</scope>
</reference>
<evidence type="ECO:0000313" key="8">
    <source>
        <dbReference type="EMBL" id="GBP55349.1"/>
    </source>
</evidence>
<comment type="caution">
    <text evidence="8">The sequence shown here is derived from an EMBL/GenBank/DDBJ whole genome shotgun (WGS) entry which is preliminary data.</text>
</comment>
<dbReference type="CDD" id="cd00190">
    <property type="entry name" value="Tryp_SPc"/>
    <property type="match status" value="1"/>
</dbReference>
<dbReference type="Pfam" id="PF00089">
    <property type="entry name" value="Trypsin"/>
    <property type="match status" value="2"/>
</dbReference>
<dbReference type="InterPro" id="IPR001254">
    <property type="entry name" value="Trypsin_dom"/>
</dbReference>
<accession>A0A4C1WZ31</accession>
<keyword evidence="5" id="KW-1015">Disulfide bond</keyword>
<evidence type="ECO:0000256" key="6">
    <source>
        <dbReference type="RuleBase" id="RU363034"/>
    </source>
</evidence>
<sequence length="272" mass="30128">MVADETDGWRNLFRSKVLTAGHCIKGSWLLSWLPLDVVAGAHDMFEYGPHAQVVNVDKRIAHPLFKGDIGPNDIAVLKTRTPLKFSKQIQPIRLPSKDLKYEAILNKVTLIGWGLLRTSFWPDIPRKLQEVELPLLPYEDCYRAVEQILDPGEANPLNEISNICTGPLTGGLAACSGDSGGPLVNYQPNTRIEEKDLMSKVGIMEGSTVETDCKQEDNTCILQGKKYTDTLYPVLIGVVSWGTSPCADEGAPTVYTKVSRYLDFIDSHINLK</sequence>
<dbReference type="EMBL" id="BGZK01000666">
    <property type="protein sequence ID" value="GBP55349.1"/>
    <property type="molecule type" value="Genomic_DNA"/>
</dbReference>
<dbReference type="GO" id="GO:0006508">
    <property type="term" value="P:proteolysis"/>
    <property type="evidence" value="ECO:0007669"/>
    <property type="project" value="UniProtKB-KW"/>
</dbReference>
<keyword evidence="3 6" id="KW-0378">Hydrolase</keyword>
<dbReference type="SMART" id="SM00020">
    <property type="entry name" value="Tryp_SPc"/>
    <property type="match status" value="1"/>
</dbReference>
<dbReference type="InterPro" id="IPR018114">
    <property type="entry name" value="TRYPSIN_HIS"/>
</dbReference>
<evidence type="ECO:0000313" key="9">
    <source>
        <dbReference type="Proteomes" id="UP000299102"/>
    </source>
</evidence>
<dbReference type="PROSITE" id="PS00134">
    <property type="entry name" value="TRYPSIN_HIS"/>
    <property type="match status" value="1"/>
</dbReference>
<dbReference type="SUPFAM" id="SSF50494">
    <property type="entry name" value="Trypsin-like serine proteases"/>
    <property type="match status" value="1"/>
</dbReference>
<evidence type="ECO:0000259" key="7">
    <source>
        <dbReference type="PROSITE" id="PS50240"/>
    </source>
</evidence>
<keyword evidence="2 6" id="KW-0645">Protease</keyword>
<comment type="similarity">
    <text evidence="1">Belongs to the peptidase S1 family.</text>
</comment>
<keyword evidence="4 6" id="KW-0720">Serine protease</keyword>
<dbReference type="PRINTS" id="PR00722">
    <property type="entry name" value="CHYMOTRYPSIN"/>
</dbReference>
<dbReference type="AlphaFoldDB" id="A0A4C1WZ31"/>
<dbReference type="PANTHER" id="PTHR24276">
    <property type="entry name" value="POLYSERASE-RELATED"/>
    <property type="match status" value="1"/>
</dbReference>
<dbReference type="InterPro" id="IPR043504">
    <property type="entry name" value="Peptidase_S1_PA_chymotrypsin"/>
</dbReference>
<dbReference type="InterPro" id="IPR009003">
    <property type="entry name" value="Peptidase_S1_PA"/>
</dbReference>
<dbReference type="Gene3D" id="2.40.10.10">
    <property type="entry name" value="Trypsin-like serine proteases"/>
    <property type="match status" value="1"/>
</dbReference>
<dbReference type="PANTHER" id="PTHR24276:SF95">
    <property type="entry name" value="PEPTIDASE S1 DOMAIN-CONTAINING PROTEIN"/>
    <property type="match status" value="1"/>
</dbReference>
<dbReference type="Proteomes" id="UP000299102">
    <property type="component" value="Unassembled WGS sequence"/>
</dbReference>
<dbReference type="GO" id="GO:0004252">
    <property type="term" value="F:serine-type endopeptidase activity"/>
    <property type="evidence" value="ECO:0007669"/>
    <property type="project" value="InterPro"/>
</dbReference>
<keyword evidence="9" id="KW-1185">Reference proteome</keyword>
<gene>
    <name evidence="8" type="ORF">EVAR_31869_1</name>
</gene>
<evidence type="ECO:0000256" key="2">
    <source>
        <dbReference type="ARBA" id="ARBA00022670"/>
    </source>
</evidence>
<dbReference type="InterPro" id="IPR050430">
    <property type="entry name" value="Peptidase_S1"/>
</dbReference>
<dbReference type="InterPro" id="IPR033116">
    <property type="entry name" value="TRYPSIN_SER"/>
</dbReference>
<proteinExistence type="inferred from homology"/>
<dbReference type="PROSITE" id="PS50240">
    <property type="entry name" value="TRYPSIN_DOM"/>
    <property type="match status" value="1"/>
</dbReference>
<evidence type="ECO:0000256" key="1">
    <source>
        <dbReference type="ARBA" id="ARBA00007664"/>
    </source>
</evidence>
<dbReference type="OrthoDB" id="10061449at2759"/>
<feature type="domain" description="Peptidase S1" evidence="7">
    <location>
        <begin position="1"/>
        <end position="270"/>
    </location>
</feature>
<evidence type="ECO:0000256" key="4">
    <source>
        <dbReference type="ARBA" id="ARBA00022825"/>
    </source>
</evidence>
<name>A0A4C1WZ31_EUMVA</name>
<organism evidence="8 9">
    <name type="scientific">Eumeta variegata</name>
    <name type="common">Bagworm moth</name>
    <name type="synonym">Eumeta japonica</name>
    <dbReference type="NCBI Taxonomy" id="151549"/>
    <lineage>
        <taxon>Eukaryota</taxon>
        <taxon>Metazoa</taxon>
        <taxon>Ecdysozoa</taxon>
        <taxon>Arthropoda</taxon>
        <taxon>Hexapoda</taxon>
        <taxon>Insecta</taxon>
        <taxon>Pterygota</taxon>
        <taxon>Neoptera</taxon>
        <taxon>Endopterygota</taxon>
        <taxon>Lepidoptera</taxon>
        <taxon>Glossata</taxon>
        <taxon>Ditrysia</taxon>
        <taxon>Tineoidea</taxon>
        <taxon>Psychidae</taxon>
        <taxon>Oiketicinae</taxon>
        <taxon>Eumeta</taxon>
    </lineage>
</organism>
<dbReference type="InterPro" id="IPR001314">
    <property type="entry name" value="Peptidase_S1A"/>
</dbReference>
<dbReference type="PROSITE" id="PS00135">
    <property type="entry name" value="TRYPSIN_SER"/>
    <property type="match status" value="1"/>
</dbReference>
<evidence type="ECO:0000256" key="3">
    <source>
        <dbReference type="ARBA" id="ARBA00022801"/>
    </source>
</evidence>